<feature type="transmembrane region" description="Helical" evidence="1">
    <location>
        <begin position="222"/>
        <end position="240"/>
    </location>
</feature>
<keyword evidence="1" id="KW-0812">Transmembrane</keyword>
<feature type="transmembrane region" description="Helical" evidence="1">
    <location>
        <begin position="35"/>
        <end position="52"/>
    </location>
</feature>
<dbReference type="SUPFAM" id="SSF103473">
    <property type="entry name" value="MFS general substrate transporter"/>
    <property type="match status" value="1"/>
</dbReference>
<dbReference type="InterPro" id="IPR036259">
    <property type="entry name" value="MFS_trans_sf"/>
</dbReference>
<feature type="transmembrane region" description="Helical" evidence="1">
    <location>
        <begin position="260"/>
        <end position="283"/>
    </location>
</feature>
<evidence type="ECO:0000256" key="1">
    <source>
        <dbReference type="SAM" id="Phobius"/>
    </source>
</evidence>
<reference evidence="3 4" key="1">
    <citation type="journal article" date="2015" name="Appl. Environ. Microbiol.">
        <title>Nanoarchaeota, Their Sulfolobales Host, and Nanoarchaeota Virus Distribution across Yellowstone National Park Hot Springs.</title>
        <authorList>
            <person name="Munson-McGee J.H."/>
            <person name="Field E.K."/>
            <person name="Bateson M."/>
            <person name="Rooney C."/>
            <person name="Stepanauskas R."/>
            <person name="Young M.J."/>
        </authorList>
    </citation>
    <scope>NUCLEOTIDE SEQUENCE [LARGE SCALE GENOMIC DNA]</scope>
    <source>
        <strain evidence="3">SCGC AC-742_N10</strain>
    </source>
</reference>
<dbReference type="PROSITE" id="PS50850">
    <property type="entry name" value="MFS"/>
    <property type="match status" value="2"/>
</dbReference>
<dbReference type="Proteomes" id="UP000245638">
    <property type="component" value="Unassembled WGS sequence"/>
</dbReference>
<dbReference type="Pfam" id="PF07690">
    <property type="entry name" value="MFS_1"/>
    <property type="match status" value="1"/>
</dbReference>
<keyword evidence="1" id="KW-1133">Transmembrane helix</keyword>
<comment type="caution">
    <text evidence="3">The sequence shown here is derived from an EMBL/GenBank/DDBJ whole genome shotgun (WGS) entry which is preliminary data.</text>
</comment>
<dbReference type="Gene3D" id="1.20.1250.20">
    <property type="entry name" value="MFS general substrate transporter like domains"/>
    <property type="match status" value="1"/>
</dbReference>
<dbReference type="GO" id="GO:0022857">
    <property type="term" value="F:transmembrane transporter activity"/>
    <property type="evidence" value="ECO:0007669"/>
    <property type="project" value="InterPro"/>
</dbReference>
<evidence type="ECO:0000313" key="3">
    <source>
        <dbReference type="EMBL" id="PVU74032.1"/>
    </source>
</evidence>
<dbReference type="EMBL" id="QEFD01000235">
    <property type="protein sequence ID" value="PVU74032.1"/>
    <property type="molecule type" value="Genomic_DNA"/>
</dbReference>
<feature type="transmembrane region" description="Helical" evidence="1">
    <location>
        <begin position="295"/>
        <end position="316"/>
    </location>
</feature>
<feature type="transmembrane region" description="Helical" evidence="1">
    <location>
        <begin position="83"/>
        <end position="103"/>
    </location>
</feature>
<dbReference type="InterPro" id="IPR011701">
    <property type="entry name" value="MFS"/>
</dbReference>
<dbReference type="InterPro" id="IPR020846">
    <property type="entry name" value="MFS_dom"/>
</dbReference>
<evidence type="ECO:0000259" key="2">
    <source>
        <dbReference type="PROSITE" id="PS50850"/>
    </source>
</evidence>
<proteinExistence type="predicted"/>
<protein>
    <submittedName>
        <fullName evidence="3">MFS transporter</fullName>
    </submittedName>
</protein>
<accession>A0A2T9X1U5</accession>
<evidence type="ECO:0000313" key="4">
    <source>
        <dbReference type="Proteomes" id="UP000245638"/>
    </source>
</evidence>
<gene>
    <name evidence="3" type="ORF">DDW13_09295</name>
</gene>
<feature type="transmembrane region" description="Helical" evidence="1">
    <location>
        <begin position="151"/>
        <end position="169"/>
    </location>
</feature>
<dbReference type="AlphaFoldDB" id="A0A2T9X1U5"/>
<dbReference type="PANTHER" id="PTHR23518">
    <property type="entry name" value="C-METHYLTRANSFERASE"/>
    <property type="match status" value="1"/>
</dbReference>
<feature type="transmembrane region" description="Helical" evidence="1">
    <location>
        <begin position="322"/>
        <end position="345"/>
    </location>
</feature>
<sequence length="408" mass="45289">MISALLFGVVSLPISTLLSLEILNLGGNTIDVDYAISLSNAVLIPASLFWGYASDRFDIRSIILIGFGVSSVSLYLMALACSIILLIILYALFTFFSVSYSTPMNLLVMETTEKSRWAESFSKLSMLTSIGNLVGLILSTILVIFIHIYEIYIVLSIFSIAAFISAYLFTPRVFMGIERVSIVHHKESFFTRLKMHPLFFVHIPPNLHNFKMFRLSRLLKKPINYLPLLYLAIFIFYISSGLFNTLYPVSLYTKGLDKSIVLGIITEGMIAEILTFHLIGKYLEKKDERETSFRALLLRGSSYIAMGISTILSASFTEILGMLFYPLAAGVAFSAYYSASNTLIFKAIGGRNQGRSLGVYSTLVGVALFLGSFASGFISTRFGFITNFAIAGILLFISAFIFKILEEG</sequence>
<feature type="transmembrane region" description="Helical" evidence="1">
    <location>
        <begin position="124"/>
        <end position="145"/>
    </location>
</feature>
<feature type="domain" description="Major facilitator superfamily (MFS) profile" evidence="2">
    <location>
        <begin position="225"/>
        <end position="408"/>
    </location>
</feature>
<feature type="transmembrane region" description="Helical" evidence="1">
    <location>
        <begin position="357"/>
        <end position="378"/>
    </location>
</feature>
<dbReference type="PANTHER" id="PTHR23518:SF2">
    <property type="entry name" value="MAJOR FACILITATOR SUPERFAMILY TRANSPORTER"/>
    <property type="match status" value="1"/>
</dbReference>
<feature type="transmembrane region" description="Helical" evidence="1">
    <location>
        <begin position="384"/>
        <end position="405"/>
    </location>
</feature>
<keyword evidence="1" id="KW-0472">Membrane</keyword>
<name>A0A2T9X1U5_9CREN</name>
<organism evidence="3 4">
    <name type="scientific">Acidianus hospitalis</name>
    <dbReference type="NCBI Taxonomy" id="563177"/>
    <lineage>
        <taxon>Archaea</taxon>
        <taxon>Thermoproteota</taxon>
        <taxon>Thermoprotei</taxon>
        <taxon>Sulfolobales</taxon>
        <taxon>Sulfolobaceae</taxon>
        <taxon>Acidianus</taxon>
    </lineage>
</organism>
<feature type="domain" description="Major facilitator superfamily (MFS) profile" evidence="2">
    <location>
        <begin position="1"/>
        <end position="174"/>
    </location>
</feature>